<protein>
    <submittedName>
        <fullName evidence="2">Uncharacterized protein</fullName>
    </submittedName>
</protein>
<feature type="region of interest" description="Disordered" evidence="1">
    <location>
        <begin position="23"/>
        <end position="64"/>
    </location>
</feature>
<keyword evidence="3" id="KW-1185">Reference proteome</keyword>
<evidence type="ECO:0000313" key="3">
    <source>
        <dbReference type="Proteomes" id="UP000823388"/>
    </source>
</evidence>
<dbReference type="Proteomes" id="UP000823388">
    <property type="component" value="Chromosome 5N"/>
</dbReference>
<accession>A0A8T0S810</accession>
<name>A0A8T0S810_PANVG</name>
<evidence type="ECO:0000313" key="2">
    <source>
        <dbReference type="EMBL" id="KAG2594210.1"/>
    </source>
</evidence>
<dbReference type="AlphaFoldDB" id="A0A8T0S810"/>
<organism evidence="2 3">
    <name type="scientific">Panicum virgatum</name>
    <name type="common">Blackwell switchgrass</name>
    <dbReference type="NCBI Taxonomy" id="38727"/>
    <lineage>
        <taxon>Eukaryota</taxon>
        <taxon>Viridiplantae</taxon>
        <taxon>Streptophyta</taxon>
        <taxon>Embryophyta</taxon>
        <taxon>Tracheophyta</taxon>
        <taxon>Spermatophyta</taxon>
        <taxon>Magnoliopsida</taxon>
        <taxon>Liliopsida</taxon>
        <taxon>Poales</taxon>
        <taxon>Poaceae</taxon>
        <taxon>PACMAD clade</taxon>
        <taxon>Panicoideae</taxon>
        <taxon>Panicodae</taxon>
        <taxon>Paniceae</taxon>
        <taxon>Panicinae</taxon>
        <taxon>Panicum</taxon>
        <taxon>Panicum sect. Hiantes</taxon>
    </lineage>
</organism>
<feature type="region of interest" description="Disordered" evidence="1">
    <location>
        <begin position="117"/>
        <end position="144"/>
    </location>
</feature>
<comment type="caution">
    <text evidence="2">The sequence shown here is derived from an EMBL/GenBank/DDBJ whole genome shotgun (WGS) entry which is preliminary data.</text>
</comment>
<reference evidence="2" key="1">
    <citation type="submission" date="2020-05" db="EMBL/GenBank/DDBJ databases">
        <title>WGS assembly of Panicum virgatum.</title>
        <authorList>
            <person name="Lovell J.T."/>
            <person name="Jenkins J."/>
            <person name="Shu S."/>
            <person name="Juenger T.E."/>
            <person name="Schmutz J."/>
        </authorList>
    </citation>
    <scope>NUCLEOTIDE SEQUENCE</scope>
    <source>
        <strain evidence="2">AP13</strain>
    </source>
</reference>
<proteinExistence type="predicted"/>
<dbReference type="EMBL" id="CM029046">
    <property type="protein sequence ID" value="KAG2594210.1"/>
    <property type="molecule type" value="Genomic_DNA"/>
</dbReference>
<evidence type="ECO:0000256" key="1">
    <source>
        <dbReference type="SAM" id="MobiDB-lite"/>
    </source>
</evidence>
<gene>
    <name evidence="2" type="ORF">PVAP13_5NG631300</name>
</gene>
<sequence>MPVAAGAVLQKLGSNAAYEVEKVGKPHSDGAQGAPSSRCSRRGFDRQASNPLLSRMKSGDSSLGRMEAGVDGYLEEGAAPSRRRCRRLGIPRGRKGARCAGAAVGRGCGRIREGDSLAPPRCPHRPPLRRGGATGRGAEPSGRAAAGGEVVLHYRLIPCVSGWSWKGNQDRWSCHHVGMFLNHHALS</sequence>